<keyword evidence="2 7" id="KW-0808">Transferase</keyword>
<proteinExistence type="inferred from homology"/>
<feature type="binding site" evidence="5">
    <location>
        <position position="165"/>
    </location>
    <ligand>
        <name>acetyl-CoA</name>
        <dbReference type="ChEBI" id="CHEBI:57288"/>
    </ligand>
</feature>
<name>A0A0W0SE56_9GAMM</name>
<feature type="binding site" evidence="5">
    <location>
        <begin position="32"/>
        <end position="33"/>
    </location>
    <ligand>
        <name>substrate</name>
    </ligand>
</feature>
<dbReference type="OrthoDB" id="9794407at2"/>
<organism evidence="7 8">
    <name type="scientific">Legionella brunensis</name>
    <dbReference type="NCBI Taxonomy" id="29422"/>
    <lineage>
        <taxon>Bacteria</taxon>
        <taxon>Pseudomonadati</taxon>
        <taxon>Pseudomonadota</taxon>
        <taxon>Gammaproteobacteria</taxon>
        <taxon>Legionellales</taxon>
        <taxon>Legionellaceae</taxon>
        <taxon>Legionella</taxon>
    </lineage>
</organism>
<dbReference type="RefSeq" id="WP_058441943.1">
    <property type="nucleotide sequence ID" value="NZ_CAAAHU010000002.1"/>
</dbReference>
<protein>
    <submittedName>
        <fullName evidence="7">Chloramphenicol acetyltransferase</fullName>
    </submittedName>
</protein>
<evidence type="ECO:0000313" key="7">
    <source>
        <dbReference type="EMBL" id="KTC81425.1"/>
    </source>
</evidence>
<dbReference type="PANTHER" id="PTHR43300:SF7">
    <property type="entry name" value="UDP-N-ACETYLBACILLOSAMINE N-ACETYLTRANSFERASE"/>
    <property type="match status" value="1"/>
</dbReference>
<feature type="domain" description="PglD N-terminal" evidence="6">
    <location>
        <begin position="3"/>
        <end position="79"/>
    </location>
</feature>
<dbReference type="AlphaFoldDB" id="A0A0W0SE56"/>
<feature type="active site" description="Proton acceptor" evidence="4">
    <location>
        <position position="135"/>
    </location>
</feature>
<keyword evidence="8" id="KW-1185">Reference proteome</keyword>
<comment type="similarity">
    <text evidence="1">Belongs to the transferase hexapeptide repeat family.</text>
</comment>
<dbReference type="InterPro" id="IPR020019">
    <property type="entry name" value="AcTrfase_PglD-like"/>
</dbReference>
<feature type="site" description="Increases basicity of active site His" evidence="4">
    <location>
        <position position="136"/>
    </location>
</feature>
<dbReference type="Gene3D" id="3.40.50.20">
    <property type="match status" value="1"/>
</dbReference>
<dbReference type="InterPro" id="IPR050179">
    <property type="entry name" value="Trans_hexapeptide_repeat"/>
</dbReference>
<dbReference type="STRING" id="29422.Lbru_1945"/>
<sequence length="214" mass="22283">MKRLAILGAGGHGKVIADAALASGWEEIIFFDDEWPALTRVSHWNVIGNSCALITERSNYDGVIVGIGANLFRLKTIRELLKAKIPVVRIIHPTASVSSYAFLGEGSVVFANAVVNIDAHCGIGCIINTSASVDHDCKLGDGVHISPGANLAGGVHVGDGSWVGIGACVRQKIIIGSGVVVGAGAVVVKDIMDNCTVTGVPAKLMSIKQRDLMC</sequence>
<dbReference type="Pfam" id="PF17836">
    <property type="entry name" value="PglD_N"/>
    <property type="match status" value="1"/>
</dbReference>
<dbReference type="PANTHER" id="PTHR43300">
    <property type="entry name" value="ACETYLTRANSFERASE"/>
    <property type="match status" value="1"/>
</dbReference>
<accession>A0A0W0SE56</accession>
<keyword evidence="3" id="KW-0677">Repeat</keyword>
<dbReference type="GO" id="GO:0016740">
    <property type="term" value="F:transferase activity"/>
    <property type="evidence" value="ECO:0007669"/>
    <property type="project" value="UniProtKB-KW"/>
</dbReference>
<feature type="binding site" evidence="5">
    <location>
        <position position="144"/>
    </location>
    <ligand>
        <name>acetyl-CoA</name>
        <dbReference type="ChEBI" id="CHEBI:57288"/>
    </ligand>
</feature>
<comment type="caution">
    <text evidence="7">The sequence shown here is derived from an EMBL/GenBank/DDBJ whole genome shotgun (WGS) entry which is preliminary data.</text>
</comment>
<dbReference type="NCBIfam" id="TIGR03570">
    <property type="entry name" value="NeuD_NnaD"/>
    <property type="match status" value="1"/>
</dbReference>
<dbReference type="InterPro" id="IPR018357">
    <property type="entry name" value="Hexapep_transf_CS"/>
</dbReference>
<feature type="binding site" evidence="5">
    <location>
        <position position="68"/>
    </location>
    <ligand>
        <name>substrate</name>
    </ligand>
</feature>
<dbReference type="PATRIC" id="fig|29422.6.peg.2075"/>
<dbReference type="EMBL" id="LNXV01000029">
    <property type="protein sequence ID" value="KTC81425.1"/>
    <property type="molecule type" value="Genomic_DNA"/>
</dbReference>
<dbReference type="PROSITE" id="PS00101">
    <property type="entry name" value="HEXAPEP_TRANSFERASES"/>
    <property type="match status" value="1"/>
</dbReference>
<dbReference type="Proteomes" id="UP000054742">
    <property type="component" value="Unassembled WGS sequence"/>
</dbReference>
<dbReference type="SUPFAM" id="SSF51161">
    <property type="entry name" value="Trimeric LpxA-like enzymes"/>
    <property type="match status" value="1"/>
</dbReference>
<evidence type="ECO:0000256" key="4">
    <source>
        <dbReference type="PIRSR" id="PIRSR620019-1"/>
    </source>
</evidence>
<reference evidence="7 8" key="1">
    <citation type="submission" date="2015-11" db="EMBL/GenBank/DDBJ databases">
        <title>Genomic analysis of 38 Legionella species identifies large and diverse effector repertoires.</title>
        <authorList>
            <person name="Burstein D."/>
            <person name="Amaro F."/>
            <person name="Zusman T."/>
            <person name="Lifshitz Z."/>
            <person name="Cohen O."/>
            <person name="Gilbert J.A."/>
            <person name="Pupko T."/>
            <person name="Shuman H.A."/>
            <person name="Segal G."/>
        </authorList>
    </citation>
    <scope>NUCLEOTIDE SEQUENCE [LARGE SCALE GENOMIC DNA]</scope>
    <source>
        <strain evidence="7 8">ATCC 43878</strain>
    </source>
</reference>
<evidence type="ECO:0000256" key="5">
    <source>
        <dbReference type="PIRSR" id="PIRSR620019-2"/>
    </source>
</evidence>
<evidence type="ECO:0000313" key="8">
    <source>
        <dbReference type="Proteomes" id="UP000054742"/>
    </source>
</evidence>
<dbReference type="Gene3D" id="2.160.10.10">
    <property type="entry name" value="Hexapeptide repeat proteins"/>
    <property type="match status" value="1"/>
</dbReference>
<evidence type="ECO:0000256" key="2">
    <source>
        <dbReference type="ARBA" id="ARBA00022679"/>
    </source>
</evidence>
<dbReference type="InterPro" id="IPR041561">
    <property type="entry name" value="PglD_N"/>
</dbReference>
<dbReference type="CDD" id="cd03360">
    <property type="entry name" value="LbH_AT_putative"/>
    <property type="match status" value="1"/>
</dbReference>
<evidence type="ECO:0000256" key="3">
    <source>
        <dbReference type="ARBA" id="ARBA00022737"/>
    </source>
</evidence>
<gene>
    <name evidence="7" type="ORF">Lbru_1945</name>
</gene>
<evidence type="ECO:0000256" key="1">
    <source>
        <dbReference type="ARBA" id="ARBA00007274"/>
    </source>
</evidence>
<dbReference type="InterPro" id="IPR011004">
    <property type="entry name" value="Trimer_LpxA-like_sf"/>
</dbReference>
<evidence type="ECO:0000259" key="6">
    <source>
        <dbReference type="Pfam" id="PF17836"/>
    </source>
</evidence>